<organism evidence="1 2">
    <name type="scientific">Datura stramonium</name>
    <name type="common">Jimsonweed</name>
    <name type="synonym">Common thornapple</name>
    <dbReference type="NCBI Taxonomy" id="4076"/>
    <lineage>
        <taxon>Eukaryota</taxon>
        <taxon>Viridiplantae</taxon>
        <taxon>Streptophyta</taxon>
        <taxon>Embryophyta</taxon>
        <taxon>Tracheophyta</taxon>
        <taxon>Spermatophyta</taxon>
        <taxon>Magnoliopsida</taxon>
        <taxon>eudicotyledons</taxon>
        <taxon>Gunneridae</taxon>
        <taxon>Pentapetalae</taxon>
        <taxon>asterids</taxon>
        <taxon>lamiids</taxon>
        <taxon>Solanales</taxon>
        <taxon>Solanaceae</taxon>
        <taxon>Solanoideae</taxon>
        <taxon>Datureae</taxon>
        <taxon>Datura</taxon>
    </lineage>
</organism>
<proteinExistence type="predicted"/>
<comment type="caution">
    <text evidence="1">The sequence shown here is derived from an EMBL/GenBank/DDBJ whole genome shotgun (WGS) entry which is preliminary data.</text>
</comment>
<gene>
    <name evidence="1" type="ORF">HAX54_035253</name>
</gene>
<dbReference type="EMBL" id="JACEIK010045923">
    <property type="protein sequence ID" value="MCE5167053.1"/>
    <property type="molecule type" value="Genomic_DNA"/>
</dbReference>
<keyword evidence="2" id="KW-1185">Reference proteome</keyword>
<dbReference type="Proteomes" id="UP000823775">
    <property type="component" value="Unassembled WGS sequence"/>
</dbReference>
<evidence type="ECO:0000313" key="2">
    <source>
        <dbReference type="Proteomes" id="UP000823775"/>
    </source>
</evidence>
<protein>
    <submittedName>
        <fullName evidence="1">Uncharacterized protein</fullName>
    </submittedName>
</protein>
<name>A0ABS8Y5W3_DATST</name>
<evidence type="ECO:0000313" key="1">
    <source>
        <dbReference type="EMBL" id="MCE5167053.1"/>
    </source>
</evidence>
<reference evidence="1 2" key="1">
    <citation type="journal article" date="2021" name="BMC Genomics">
        <title>Datura genome reveals duplications of psychoactive alkaloid biosynthetic genes and high mutation rate following tissue culture.</title>
        <authorList>
            <person name="Rajewski A."/>
            <person name="Carter-House D."/>
            <person name="Stajich J."/>
            <person name="Litt A."/>
        </authorList>
    </citation>
    <scope>NUCLEOTIDE SEQUENCE [LARGE SCALE GENOMIC DNA]</scope>
    <source>
        <strain evidence="1">AR-01</strain>
    </source>
</reference>
<accession>A0ABS8Y5W3</accession>
<sequence>MREPRYPLLRVIFVSKEAQALPPQMGRVRQAIDLVFLGTFCAEYRREMHEGGPKHPARAAPQVFKQVSGSFCFAGFDNDPSAGSPMETLLQLILPLTDKVQWTSRDVAGRELPTSL</sequence>